<protein>
    <submittedName>
        <fullName evidence="3">PTS system galactitol-specific IIB component</fullName>
    </submittedName>
</protein>
<dbReference type="EMBL" id="JAUSUE010000028">
    <property type="protein sequence ID" value="MDQ0205091.1"/>
    <property type="molecule type" value="Genomic_DNA"/>
</dbReference>
<accession>A0ABT9YBK5</accession>
<feature type="domain" description="PTS EIIB type-2" evidence="2">
    <location>
        <begin position="5"/>
        <end position="97"/>
    </location>
</feature>
<dbReference type="InterPro" id="IPR036095">
    <property type="entry name" value="PTS_EIIB-like_sf"/>
</dbReference>
<sequence>MSKSIRILVACGSGVATSTLAQEEIKTIARENDVDITVSKCTLADVPSQQNFVDVVFTTANYRKPLKKPHLSVFGLISGVNAEKSKSDVAELLKNLAGK</sequence>
<dbReference type="Gene3D" id="3.40.50.2300">
    <property type="match status" value="1"/>
</dbReference>
<dbReference type="Proteomes" id="UP001239167">
    <property type="component" value="Unassembled WGS sequence"/>
</dbReference>
<dbReference type="PROSITE" id="PS51099">
    <property type="entry name" value="PTS_EIIB_TYPE_2"/>
    <property type="match status" value="1"/>
</dbReference>
<evidence type="ECO:0000313" key="3">
    <source>
        <dbReference type="EMBL" id="MDQ0205091.1"/>
    </source>
</evidence>
<gene>
    <name evidence="3" type="ORF">J2S01_002829</name>
</gene>
<dbReference type="Pfam" id="PF02302">
    <property type="entry name" value="PTS_IIB"/>
    <property type="match status" value="1"/>
</dbReference>
<dbReference type="InterPro" id="IPR013011">
    <property type="entry name" value="PTS_EIIB_2"/>
</dbReference>
<evidence type="ECO:0000256" key="1">
    <source>
        <dbReference type="ARBA" id="ARBA00022679"/>
    </source>
</evidence>
<dbReference type="RefSeq" id="WP_307225328.1">
    <property type="nucleotide sequence ID" value="NZ_CP116940.1"/>
</dbReference>
<comment type="caution">
    <text evidence="3">The sequence shown here is derived from an EMBL/GenBank/DDBJ whole genome shotgun (WGS) entry which is preliminary data.</text>
</comment>
<reference evidence="3 4" key="1">
    <citation type="submission" date="2023-07" db="EMBL/GenBank/DDBJ databases">
        <title>Genomic Encyclopedia of Type Strains, Phase IV (KMG-IV): sequencing the most valuable type-strain genomes for metagenomic binning, comparative biology and taxonomic classification.</title>
        <authorList>
            <person name="Goeker M."/>
        </authorList>
    </citation>
    <scope>NUCLEOTIDE SEQUENCE [LARGE SCALE GENOMIC DNA]</scope>
    <source>
        <strain evidence="3 4">DSM 16980</strain>
    </source>
</reference>
<name>A0ABT9YBK5_9FIRM</name>
<proteinExistence type="predicted"/>
<evidence type="ECO:0000313" key="4">
    <source>
        <dbReference type="Proteomes" id="UP001239167"/>
    </source>
</evidence>
<dbReference type="CDD" id="cd05566">
    <property type="entry name" value="PTS_IIB_galactitol"/>
    <property type="match status" value="1"/>
</dbReference>
<keyword evidence="4" id="KW-1185">Reference proteome</keyword>
<keyword evidence="1" id="KW-0808">Transferase</keyword>
<organism evidence="3 4">
    <name type="scientific">Pectinatus haikarae</name>
    <dbReference type="NCBI Taxonomy" id="349096"/>
    <lineage>
        <taxon>Bacteria</taxon>
        <taxon>Bacillati</taxon>
        <taxon>Bacillota</taxon>
        <taxon>Negativicutes</taxon>
        <taxon>Selenomonadales</taxon>
        <taxon>Selenomonadaceae</taxon>
        <taxon>Pectinatus</taxon>
    </lineage>
</organism>
<dbReference type="InterPro" id="IPR003501">
    <property type="entry name" value="PTS_EIIB_2/3"/>
</dbReference>
<evidence type="ECO:0000259" key="2">
    <source>
        <dbReference type="PROSITE" id="PS51099"/>
    </source>
</evidence>
<dbReference type="SUPFAM" id="SSF52794">
    <property type="entry name" value="PTS system IIB component-like"/>
    <property type="match status" value="1"/>
</dbReference>